<dbReference type="Proteomes" id="UP000299102">
    <property type="component" value="Unassembled WGS sequence"/>
</dbReference>
<dbReference type="InterPro" id="IPR002172">
    <property type="entry name" value="LDrepeatLR_classA_rpt"/>
</dbReference>
<reference evidence="4 5" key="1">
    <citation type="journal article" date="2019" name="Commun. Biol.">
        <title>The bagworm genome reveals a unique fibroin gene that provides high tensile strength.</title>
        <authorList>
            <person name="Kono N."/>
            <person name="Nakamura H."/>
            <person name="Ohtoshi R."/>
            <person name="Tomita M."/>
            <person name="Numata K."/>
            <person name="Arakawa K."/>
        </authorList>
    </citation>
    <scope>NUCLEOTIDE SEQUENCE [LARGE SCALE GENOMIC DNA]</scope>
</reference>
<sequence length="114" mass="12340">MCTARNSHGVFNNRTSLFIIVLLSLKLCCPQDLSVNLSGEETLESNPDVGMLVPVEKIKIPRESAPGGVCRLSELLCEAGQCLSLDKYCNGEDDCGDMSDEPKACTRESFGVLI</sequence>
<dbReference type="SMART" id="SM00192">
    <property type="entry name" value="LDLa"/>
    <property type="match status" value="1"/>
</dbReference>
<feature type="disulfide bond" evidence="2">
    <location>
        <begin position="77"/>
        <end position="95"/>
    </location>
</feature>
<dbReference type="Pfam" id="PF00057">
    <property type="entry name" value="Ldl_recept_a"/>
    <property type="match status" value="1"/>
</dbReference>
<dbReference type="PROSITE" id="PS01209">
    <property type="entry name" value="LDLRA_1"/>
    <property type="match status" value="1"/>
</dbReference>
<organism evidence="4 5">
    <name type="scientific">Eumeta variegata</name>
    <name type="common">Bagworm moth</name>
    <name type="synonym">Eumeta japonica</name>
    <dbReference type="NCBI Taxonomy" id="151549"/>
    <lineage>
        <taxon>Eukaryota</taxon>
        <taxon>Metazoa</taxon>
        <taxon>Ecdysozoa</taxon>
        <taxon>Arthropoda</taxon>
        <taxon>Hexapoda</taxon>
        <taxon>Insecta</taxon>
        <taxon>Pterygota</taxon>
        <taxon>Neoptera</taxon>
        <taxon>Endopterygota</taxon>
        <taxon>Lepidoptera</taxon>
        <taxon>Glossata</taxon>
        <taxon>Ditrysia</taxon>
        <taxon>Tineoidea</taxon>
        <taxon>Psychidae</taxon>
        <taxon>Oiketicinae</taxon>
        <taxon>Eumeta</taxon>
    </lineage>
</organism>
<evidence type="ECO:0000256" key="3">
    <source>
        <dbReference type="SAM" id="SignalP"/>
    </source>
</evidence>
<dbReference type="EMBL" id="BGZK01000597">
    <property type="protein sequence ID" value="GBP52190.1"/>
    <property type="molecule type" value="Genomic_DNA"/>
</dbReference>
<gene>
    <name evidence="4" type="ORF">EVAR_87575_1</name>
</gene>
<feature type="disulfide bond" evidence="2">
    <location>
        <begin position="70"/>
        <end position="82"/>
    </location>
</feature>
<dbReference type="STRING" id="151549.A0A4C1WMV6"/>
<dbReference type="SUPFAM" id="SSF57424">
    <property type="entry name" value="LDL receptor-like module"/>
    <property type="match status" value="1"/>
</dbReference>
<dbReference type="PROSITE" id="PS50068">
    <property type="entry name" value="LDLRA_2"/>
    <property type="match status" value="1"/>
</dbReference>
<feature type="chain" id="PRO_5020024575" evidence="3">
    <location>
        <begin position="31"/>
        <end position="114"/>
    </location>
</feature>
<evidence type="ECO:0000313" key="5">
    <source>
        <dbReference type="Proteomes" id="UP000299102"/>
    </source>
</evidence>
<name>A0A4C1WMV6_EUMVA</name>
<comment type="caution">
    <text evidence="2">Lacks conserved residue(s) required for the propagation of feature annotation.</text>
</comment>
<dbReference type="InterPro" id="IPR036055">
    <property type="entry name" value="LDL_receptor-like_sf"/>
</dbReference>
<keyword evidence="3" id="KW-0732">Signal</keyword>
<dbReference type="InterPro" id="IPR023415">
    <property type="entry name" value="LDLR_class-A_CS"/>
</dbReference>
<keyword evidence="5" id="KW-1185">Reference proteome</keyword>
<evidence type="ECO:0000256" key="2">
    <source>
        <dbReference type="PROSITE-ProRule" id="PRU00124"/>
    </source>
</evidence>
<protein>
    <submittedName>
        <fullName evidence="4">Uncharacterized protein</fullName>
    </submittedName>
</protein>
<evidence type="ECO:0000313" key="4">
    <source>
        <dbReference type="EMBL" id="GBP52190.1"/>
    </source>
</evidence>
<accession>A0A4C1WMV6</accession>
<keyword evidence="1 2" id="KW-1015">Disulfide bond</keyword>
<comment type="caution">
    <text evidence="4">The sequence shown here is derived from an EMBL/GenBank/DDBJ whole genome shotgun (WGS) entry which is preliminary data.</text>
</comment>
<dbReference type="CDD" id="cd00112">
    <property type="entry name" value="LDLa"/>
    <property type="match status" value="1"/>
</dbReference>
<evidence type="ECO:0000256" key="1">
    <source>
        <dbReference type="ARBA" id="ARBA00023157"/>
    </source>
</evidence>
<dbReference type="Gene3D" id="4.10.400.10">
    <property type="entry name" value="Low-density Lipoprotein Receptor"/>
    <property type="match status" value="1"/>
</dbReference>
<feature type="signal peptide" evidence="3">
    <location>
        <begin position="1"/>
        <end position="30"/>
    </location>
</feature>
<dbReference type="AlphaFoldDB" id="A0A4C1WMV6"/>
<dbReference type="OrthoDB" id="19606at2759"/>
<proteinExistence type="predicted"/>